<dbReference type="GO" id="GO:0003924">
    <property type="term" value="F:GTPase activity"/>
    <property type="evidence" value="ECO:0007669"/>
    <property type="project" value="InterPro"/>
</dbReference>
<evidence type="ECO:0000256" key="3">
    <source>
        <dbReference type="ARBA" id="ARBA00022723"/>
    </source>
</evidence>
<evidence type="ECO:0000256" key="9">
    <source>
        <dbReference type="SAM" id="MobiDB-lite"/>
    </source>
</evidence>
<dbReference type="eggNOG" id="COG0378">
    <property type="taxonomic scope" value="Bacteria"/>
</dbReference>
<evidence type="ECO:0000256" key="6">
    <source>
        <dbReference type="ARBA" id="ARBA00022833"/>
    </source>
</evidence>
<gene>
    <name evidence="11" type="ordered locus">Mmc1_2488</name>
</gene>
<dbReference type="GO" id="GO:0008270">
    <property type="term" value="F:zinc ion binding"/>
    <property type="evidence" value="ECO:0007669"/>
    <property type="project" value="TreeGrafter"/>
</dbReference>
<evidence type="ECO:0000256" key="5">
    <source>
        <dbReference type="ARBA" id="ARBA00022801"/>
    </source>
</evidence>
<accession>A0LAJ5</accession>
<evidence type="ECO:0000259" key="10">
    <source>
        <dbReference type="Pfam" id="PF02492"/>
    </source>
</evidence>
<dbReference type="STRING" id="156889.Mmc1_2488"/>
<sequence>MCDTCGCNLTPGTTEADGQHATETVAVMAGLMANNDRRAAHNRLHFDRHGVLAVNLMSSPGSGKTALLEATIVALKDEFRMAVVEGDLETENDAQRIRAQGVPAVQITTGNACHLDAAMVHDALHELDLTQLDLIFVENVGNLVCPAGFDLGHHHDVVLLSVTEGDDKPSKYPVMFRQAELLLLSKCDLLAVLEDFDPVAAEKNLRALANGAPVLPISARKGVGMQAWFDWLRQAMHAQRARLVDQPQGGYHHHHDHNGEHHHHDHDGAHHHDHDGAHHHDHDGEHHHHDHDGAHHHADAHAHHRGEG</sequence>
<dbReference type="NCBIfam" id="TIGR00073">
    <property type="entry name" value="hypB"/>
    <property type="match status" value="1"/>
</dbReference>
<reference evidence="12" key="1">
    <citation type="journal article" date="2009" name="Appl. Environ. Microbiol.">
        <title>Complete genome sequence of the chemolithoautotrophic marine magnetotactic coccus strain MC-1.</title>
        <authorList>
            <person name="Schubbe S."/>
            <person name="Williams T.J."/>
            <person name="Xie G."/>
            <person name="Kiss H.E."/>
            <person name="Brettin T.S."/>
            <person name="Martinez D."/>
            <person name="Ross C.A."/>
            <person name="Schuler D."/>
            <person name="Cox B.L."/>
            <person name="Nealson K.H."/>
            <person name="Bazylinski D.A."/>
        </authorList>
    </citation>
    <scope>NUCLEOTIDE SEQUENCE [LARGE SCALE GENOMIC DNA]</scope>
    <source>
        <strain evidence="12">ATCC BAA-1437 / JCM 17883 / MC-1</strain>
    </source>
</reference>
<evidence type="ECO:0000256" key="8">
    <source>
        <dbReference type="ARBA" id="ARBA00035238"/>
    </source>
</evidence>
<name>A0LAJ5_MAGMM</name>
<dbReference type="CDD" id="cd05390">
    <property type="entry name" value="HypB"/>
    <property type="match status" value="1"/>
</dbReference>
<evidence type="ECO:0000313" key="11">
    <source>
        <dbReference type="EMBL" id="ABK44988.1"/>
    </source>
</evidence>
<dbReference type="GO" id="GO:0051604">
    <property type="term" value="P:protein maturation"/>
    <property type="evidence" value="ECO:0007669"/>
    <property type="project" value="InterPro"/>
</dbReference>
<dbReference type="InterPro" id="IPR004392">
    <property type="entry name" value="Hyd_mat_HypB"/>
</dbReference>
<organism evidence="11 12">
    <name type="scientific">Magnetococcus marinus (strain ATCC BAA-1437 / JCM 17883 / MC-1)</name>
    <dbReference type="NCBI Taxonomy" id="156889"/>
    <lineage>
        <taxon>Bacteria</taxon>
        <taxon>Pseudomonadati</taxon>
        <taxon>Pseudomonadota</taxon>
        <taxon>Magnetococcia</taxon>
        <taxon>Magnetococcales</taxon>
        <taxon>Magnetococcaceae</taxon>
        <taxon>Magnetococcus</taxon>
    </lineage>
</organism>
<dbReference type="SUPFAM" id="SSF52540">
    <property type="entry name" value="P-loop containing nucleoside triphosphate hydrolases"/>
    <property type="match status" value="1"/>
</dbReference>
<dbReference type="KEGG" id="mgm:Mmc1_2488"/>
<comment type="similarity">
    <text evidence="1">Belongs to the SIMIBI class G3E GTPase family. HypB/HupM subfamily.</text>
</comment>
<dbReference type="InterPro" id="IPR003495">
    <property type="entry name" value="CobW/HypB/UreG_nucleotide-bd"/>
</dbReference>
<dbReference type="InterPro" id="IPR027417">
    <property type="entry name" value="P-loop_NTPase"/>
</dbReference>
<evidence type="ECO:0000313" key="12">
    <source>
        <dbReference type="Proteomes" id="UP000002586"/>
    </source>
</evidence>
<keyword evidence="6" id="KW-0862">Zinc</keyword>
<feature type="region of interest" description="Disordered" evidence="9">
    <location>
        <begin position="247"/>
        <end position="308"/>
    </location>
</feature>
<dbReference type="Gene3D" id="3.40.50.300">
    <property type="entry name" value="P-loop containing nucleotide triphosphate hydrolases"/>
    <property type="match status" value="1"/>
</dbReference>
<dbReference type="RefSeq" id="WP_011714107.1">
    <property type="nucleotide sequence ID" value="NC_008576.1"/>
</dbReference>
<dbReference type="HOGENOM" id="CLU_056148_0_1_5"/>
<dbReference type="Proteomes" id="UP000002586">
    <property type="component" value="Chromosome"/>
</dbReference>
<feature type="compositionally biased region" description="Basic and acidic residues" evidence="9">
    <location>
        <begin position="265"/>
        <end position="308"/>
    </location>
</feature>
<keyword evidence="4" id="KW-0547">Nucleotide-binding</keyword>
<feature type="domain" description="CobW/HypB/UreG nucleotide-binding" evidence="10">
    <location>
        <begin position="54"/>
        <end position="214"/>
    </location>
</feature>
<dbReference type="EMBL" id="CP000471">
    <property type="protein sequence ID" value="ABK44988.1"/>
    <property type="molecule type" value="Genomic_DNA"/>
</dbReference>
<keyword evidence="5" id="KW-0378">Hydrolase</keyword>
<dbReference type="Pfam" id="PF02492">
    <property type="entry name" value="cobW"/>
    <property type="match status" value="1"/>
</dbReference>
<feature type="compositionally biased region" description="Basic residues" evidence="9">
    <location>
        <begin position="251"/>
        <end position="264"/>
    </location>
</feature>
<dbReference type="PANTHER" id="PTHR30134">
    <property type="entry name" value="HYDROGENASE PROTEIN ASSEMBLY PROTEIN, NICKEL CHAPERONE"/>
    <property type="match status" value="1"/>
</dbReference>
<reference evidence="11 12" key="2">
    <citation type="journal article" date="2012" name="Int. J. Syst. Evol. Microbiol.">
        <title>Magnetococcus marinus gen. nov., sp. nov., a marine, magnetotactic bacterium that represents a novel lineage (Magnetococcaceae fam. nov.; Magnetococcales ord. nov.) at the base of the Alphaproteobacteria.</title>
        <authorList>
            <person name="Bazylinski D.A."/>
            <person name="Williams T.J."/>
            <person name="Lefevre C.T."/>
            <person name="Berg R.J."/>
            <person name="Zhang C.L."/>
            <person name="Bowser S.S."/>
            <person name="Dean A.J."/>
            <person name="Beveridge T.J."/>
        </authorList>
    </citation>
    <scope>NUCLEOTIDE SEQUENCE [LARGE SCALE GENOMIC DNA]</scope>
    <source>
        <strain evidence="12">ATCC BAA-1437 / JCM 17883 / MC-1</strain>
    </source>
</reference>
<protein>
    <recommendedName>
        <fullName evidence="8">Hydrogenase maturation factor HypB</fullName>
    </recommendedName>
</protein>
<evidence type="ECO:0000256" key="4">
    <source>
        <dbReference type="ARBA" id="ARBA00022741"/>
    </source>
</evidence>
<keyword evidence="12" id="KW-1185">Reference proteome</keyword>
<evidence type="ECO:0000256" key="2">
    <source>
        <dbReference type="ARBA" id="ARBA00022596"/>
    </source>
</evidence>
<evidence type="ECO:0000256" key="7">
    <source>
        <dbReference type="ARBA" id="ARBA00023134"/>
    </source>
</evidence>
<proteinExistence type="inferred from homology"/>
<dbReference type="OrthoDB" id="9802035at2"/>
<dbReference type="PANTHER" id="PTHR30134:SF2">
    <property type="entry name" value="HYDROGENASE MATURATION FACTOR HYPB"/>
    <property type="match status" value="1"/>
</dbReference>
<keyword evidence="2" id="KW-0533">Nickel</keyword>
<dbReference type="GO" id="GO:0005525">
    <property type="term" value="F:GTP binding"/>
    <property type="evidence" value="ECO:0007669"/>
    <property type="project" value="UniProtKB-KW"/>
</dbReference>
<keyword evidence="7" id="KW-0342">GTP-binding</keyword>
<evidence type="ECO:0000256" key="1">
    <source>
        <dbReference type="ARBA" id="ARBA00006211"/>
    </source>
</evidence>
<dbReference type="GO" id="GO:0016151">
    <property type="term" value="F:nickel cation binding"/>
    <property type="evidence" value="ECO:0007669"/>
    <property type="project" value="InterPro"/>
</dbReference>
<keyword evidence="3" id="KW-0479">Metal-binding</keyword>
<dbReference type="AlphaFoldDB" id="A0LAJ5"/>